<protein>
    <recommendedName>
        <fullName evidence="4">Peptidase S1 domain-containing protein</fullName>
    </recommendedName>
</protein>
<dbReference type="AlphaFoldDB" id="A0AAE9AE29"/>
<name>A0AAE9AE29_CAEBR</name>
<dbReference type="Gene3D" id="2.40.10.10">
    <property type="entry name" value="Trypsin-like serine proteases"/>
    <property type="match status" value="1"/>
</dbReference>
<evidence type="ECO:0008006" key="4">
    <source>
        <dbReference type="Google" id="ProtNLM"/>
    </source>
</evidence>
<dbReference type="PANTHER" id="PTHR22596:SF7">
    <property type="entry name" value="PEPTIDASE S1 DOMAIN-CONTAINING PROTEIN"/>
    <property type="match status" value="1"/>
</dbReference>
<keyword evidence="1" id="KW-0732">Signal</keyword>
<sequence>MNRVLLLLFFLLVGIWCDHPVSSEEKQYWKANCGTKPYHPRRFESRKIAGGQPLNGYEAPWAVRLESAGLCSGTIISPRHILTASHYLLVDKSKLTPILQQANQTCSGWDWVLYPGSSWFNIIDSNGRFLSNKVMGISNPLMRMA</sequence>
<dbReference type="SUPFAM" id="SSF50494">
    <property type="entry name" value="Trypsin-like serine proteases"/>
    <property type="match status" value="1"/>
</dbReference>
<organism evidence="2 3">
    <name type="scientific">Caenorhabditis briggsae</name>
    <dbReference type="NCBI Taxonomy" id="6238"/>
    <lineage>
        <taxon>Eukaryota</taxon>
        <taxon>Metazoa</taxon>
        <taxon>Ecdysozoa</taxon>
        <taxon>Nematoda</taxon>
        <taxon>Chromadorea</taxon>
        <taxon>Rhabditida</taxon>
        <taxon>Rhabditina</taxon>
        <taxon>Rhabditomorpha</taxon>
        <taxon>Rhabditoidea</taxon>
        <taxon>Rhabditidae</taxon>
        <taxon>Peloderinae</taxon>
        <taxon>Caenorhabditis</taxon>
    </lineage>
</organism>
<dbReference type="Proteomes" id="UP000827892">
    <property type="component" value="Chromosome IV"/>
</dbReference>
<dbReference type="InterPro" id="IPR009003">
    <property type="entry name" value="Peptidase_S1_PA"/>
</dbReference>
<evidence type="ECO:0000256" key="1">
    <source>
        <dbReference type="SAM" id="SignalP"/>
    </source>
</evidence>
<reference evidence="2 3" key="1">
    <citation type="submission" date="2022-05" db="EMBL/GenBank/DDBJ databases">
        <title>Chromosome-level reference genomes for two strains of Caenorhabditis briggsae: an improved platform for comparative genomics.</title>
        <authorList>
            <person name="Stevens L."/>
            <person name="Andersen E.C."/>
        </authorList>
    </citation>
    <scope>NUCLEOTIDE SEQUENCE [LARGE SCALE GENOMIC DNA]</scope>
    <source>
        <strain evidence="2">QX1410_ONT</strain>
        <tissue evidence="2">Whole-organism</tissue>
    </source>
</reference>
<accession>A0AAE9AE29</accession>
<dbReference type="InterPro" id="IPR005514">
    <property type="entry name" value="DUF316"/>
</dbReference>
<dbReference type="PANTHER" id="PTHR22596">
    <property type="entry name" value="TRYPSIN-LIKE PROTEASE PROTEIN 6"/>
    <property type="match status" value="1"/>
</dbReference>
<gene>
    <name evidence="2" type="ORF">L3Y34_005156</name>
</gene>
<dbReference type="Pfam" id="PF03761">
    <property type="entry name" value="DUF316"/>
    <property type="match status" value="1"/>
</dbReference>
<evidence type="ECO:0000313" key="3">
    <source>
        <dbReference type="Proteomes" id="UP000827892"/>
    </source>
</evidence>
<feature type="signal peptide" evidence="1">
    <location>
        <begin position="1"/>
        <end position="17"/>
    </location>
</feature>
<evidence type="ECO:0000313" key="2">
    <source>
        <dbReference type="EMBL" id="ULT97137.1"/>
    </source>
</evidence>
<proteinExistence type="predicted"/>
<dbReference type="InterPro" id="IPR043504">
    <property type="entry name" value="Peptidase_S1_PA_chymotrypsin"/>
</dbReference>
<dbReference type="EMBL" id="CP090894">
    <property type="protein sequence ID" value="ULT97137.1"/>
    <property type="molecule type" value="Genomic_DNA"/>
</dbReference>
<feature type="chain" id="PRO_5042076044" description="Peptidase S1 domain-containing protein" evidence="1">
    <location>
        <begin position="18"/>
        <end position="145"/>
    </location>
</feature>